<evidence type="ECO:0000256" key="1">
    <source>
        <dbReference type="SAM" id="MobiDB-lite"/>
    </source>
</evidence>
<dbReference type="EMBL" id="CP144748">
    <property type="protein sequence ID" value="WVZ72104.1"/>
    <property type="molecule type" value="Genomic_DNA"/>
</dbReference>
<name>A0AAQ3TDQ9_PASNO</name>
<protein>
    <submittedName>
        <fullName evidence="2">Uncharacterized protein</fullName>
    </submittedName>
</protein>
<feature type="compositionally biased region" description="Low complexity" evidence="1">
    <location>
        <begin position="37"/>
        <end position="53"/>
    </location>
</feature>
<gene>
    <name evidence="2" type="ORF">U9M48_020616</name>
</gene>
<evidence type="ECO:0000313" key="3">
    <source>
        <dbReference type="Proteomes" id="UP001341281"/>
    </source>
</evidence>
<organism evidence="2 3">
    <name type="scientific">Paspalum notatum var. saurae</name>
    <dbReference type="NCBI Taxonomy" id="547442"/>
    <lineage>
        <taxon>Eukaryota</taxon>
        <taxon>Viridiplantae</taxon>
        <taxon>Streptophyta</taxon>
        <taxon>Embryophyta</taxon>
        <taxon>Tracheophyta</taxon>
        <taxon>Spermatophyta</taxon>
        <taxon>Magnoliopsida</taxon>
        <taxon>Liliopsida</taxon>
        <taxon>Poales</taxon>
        <taxon>Poaceae</taxon>
        <taxon>PACMAD clade</taxon>
        <taxon>Panicoideae</taxon>
        <taxon>Andropogonodae</taxon>
        <taxon>Paspaleae</taxon>
        <taxon>Paspalinae</taxon>
        <taxon>Paspalum</taxon>
    </lineage>
</organism>
<accession>A0AAQ3TDQ9</accession>
<reference evidence="2 3" key="1">
    <citation type="submission" date="2024-02" db="EMBL/GenBank/DDBJ databases">
        <title>High-quality chromosome-scale genome assembly of Pensacola bahiagrass (Paspalum notatum Flugge var. saurae).</title>
        <authorList>
            <person name="Vega J.M."/>
            <person name="Podio M."/>
            <person name="Orjuela J."/>
            <person name="Siena L.A."/>
            <person name="Pessino S.C."/>
            <person name="Combes M.C."/>
            <person name="Mariac C."/>
            <person name="Albertini E."/>
            <person name="Pupilli F."/>
            <person name="Ortiz J.P.A."/>
            <person name="Leblanc O."/>
        </authorList>
    </citation>
    <scope>NUCLEOTIDE SEQUENCE [LARGE SCALE GENOMIC DNA]</scope>
    <source>
        <strain evidence="2">R1</strain>
        <tissue evidence="2">Leaf</tissue>
    </source>
</reference>
<evidence type="ECO:0000313" key="2">
    <source>
        <dbReference type="EMBL" id="WVZ72104.1"/>
    </source>
</evidence>
<feature type="compositionally biased region" description="Polar residues" evidence="1">
    <location>
        <begin position="16"/>
        <end position="25"/>
    </location>
</feature>
<sequence length="346" mass="36384">MKRTRAQQPKAEDLQQDGTTTNPKPAQQRRAKQPRLPKAGANAAAAAKKPSAGSAVAARAVAAAAEMGPTVPDVCGGVAGEGDAERGAEAGGAPHALDWDLDAAAAAAWWTWGVDEEKLLGWFPFVEEDFRCAGGRAGDVEIAAFDHDIWSICTPCIRAPKRLEPPYSHHTPEHRADCRAPPPSRSRTPPGLPAMKRTRAQQPKAEDLQQDGTTTNPKPAQQRRAKQPRQPKAGANAAAAKKPSAGSAVAARAVAAAAEMGPTVPDVCGGVAGEGDAERGAEAGGAPHALDWDLDAAAAAAWWTWGVDEEKLLGWFPFVEEDFRCAGGRAGDVEIAAFDHDIWSIW</sequence>
<keyword evidence="3" id="KW-1185">Reference proteome</keyword>
<feature type="region of interest" description="Disordered" evidence="1">
    <location>
        <begin position="165"/>
        <end position="245"/>
    </location>
</feature>
<feature type="compositionally biased region" description="Low complexity" evidence="1">
    <location>
        <begin position="230"/>
        <end position="245"/>
    </location>
</feature>
<feature type="region of interest" description="Disordered" evidence="1">
    <location>
        <begin position="1"/>
        <end position="53"/>
    </location>
</feature>
<dbReference type="Proteomes" id="UP001341281">
    <property type="component" value="Chromosome 04"/>
</dbReference>
<proteinExistence type="predicted"/>
<dbReference type="AlphaFoldDB" id="A0AAQ3TDQ9"/>